<dbReference type="Proteomes" id="UP000095472">
    <property type="component" value="Chromosome"/>
</dbReference>
<sequence>MILAAVLLVVILIALGPGLVTQGLPVVDTDTHLAGLTFCGLALVQVLSYPFHDPVLTDRAFITSPKIMVRGFILAGTN</sequence>
<dbReference type="EMBL" id="CP182909">
    <property type="protein sequence ID" value="XPM62850.1"/>
    <property type="molecule type" value="Genomic_DNA"/>
</dbReference>
<organism evidence="1 2">
    <name type="scientific">Desertifilum tharense IPPAS B-1220</name>
    <dbReference type="NCBI Taxonomy" id="1781255"/>
    <lineage>
        <taxon>Bacteria</taxon>
        <taxon>Bacillati</taxon>
        <taxon>Cyanobacteriota</taxon>
        <taxon>Cyanophyceae</taxon>
        <taxon>Desertifilales</taxon>
        <taxon>Desertifilaceae</taxon>
        <taxon>Desertifilum</taxon>
    </lineage>
</organism>
<reference evidence="1 2" key="1">
    <citation type="journal article" date="2016" name="Genome Announc.">
        <title>Draft Genome Sequence of the Thermotolerant Cyanobacterium Desertifilum sp. IPPAS B-1220.</title>
        <authorList>
            <person name="Mironov K.S."/>
            <person name="Sinetova M.A."/>
            <person name="Bolatkhan K."/>
            <person name="Zayadan B.K."/>
            <person name="Ustinova V.V."/>
            <person name="Kupriyanova E.V."/>
            <person name="Skrypnik A.N."/>
            <person name="Gogoleva N.E."/>
            <person name="Gogolev Y.V."/>
            <person name="Los D.A."/>
        </authorList>
    </citation>
    <scope>NUCLEOTIDE SEQUENCE [LARGE SCALE GENOMIC DNA]</scope>
    <source>
        <strain evidence="1 2">IPPAS B-1220</strain>
    </source>
</reference>
<proteinExistence type="predicted"/>
<name>A0ACD5GPZ8_9CYAN</name>
<accession>A0ACD5GPZ8</accession>
<evidence type="ECO:0000313" key="2">
    <source>
        <dbReference type="Proteomes" id="UP000095472"/>
    </source>
</evidence>
<keyword evidence="2" id="KW-1185">Reference proteome</keyword>
<evidence type="ECO:0000313" key="1">
    <source>
        <dbReference type="EMBL" id="XPM62850.1"/>
    </source>
</evidence>
<gene>
    <name evidence="1" type="ORF">BH720_025360</name>
</gene>
<protein>
    <submittedName>
        <fullName evidence="1">Uncharacterized protein</fullName>
    </submittedName>
</protein>